<evidence type="ECO:0000313" key="3">
    <source>
        <dbReference type="Proteomes" id="UP000799770"/>
    </source>
</evidence>
<keyword evidence="1" id="KW-1133">Transmembrane helix</keyword>
<name>A0A6A5YE09_9PLEO</name>
<dbReference type="EMBL" id="ML977378">
    <property type="protein sequence ID" value="KAF2105519.1"/>
    <property type="molecule type" value="Genomic_DNA"/>
</dbReference>
<organism evidence="2 3">
    <name type="scientific">Lophiotrema nucula</name>
    <dbReference type="NCBI Taxonomy" id="690887"/>
    <lineage>
        <taxon>Eukaryota</taxon>
        <taxon>Fungi</taxon>
        <taxon>Dikarya</taxon>
        <taxon>Ascomycota</taxon>
        <taxon>Pezizomycotina</taxon>
        <taxon>Dothideomycetes</taxon>
        <taxon>Pleosporomycetidae</taxon>
        <taxon>Pleosporales</taxon>
        <taxon>Lophiotremataceae</taxon>
        <taxon>Lophiotrema</taxon>
    </lineage>
</organism>
<dbReference type="OrthoDB" id="5358884at2759"/>
<proteinExistence type="predicted"/>
<accession>A0A6A5YE09</accession>
<keyword evidence="3" id="KW-1185">Reference proteome</keyword>
<evidence type="ECO:0000256" key="1">
    <source>
        <dbReference type="SAM" id="Phobius"/>
    </source>
</evidence>
<keyword evidence="1" id="KW-0472">Membrane</keyword>
<protein>
    <recommendedName>
        <fullName evidence="4">Apple domain-containing protein</fullName>
    </recommendedName>
</protein>
<sequence>MNAIPNQRQSNRDGKRPLDIRKNSIIEDHDASYYGFPLHEHTQVNPAANRQRRNFCIIAILAFIITTCLGGGVIGIYTVIKAEPYIVPSLYYIPPDPQHIKQPVAAVCQFNFGAFFSWTGRRYTCMDHTDTSGSTVMALVAYSMQTCIDACESYNRVVGNRTCVAVSMDSDLRERYGKEGANCWLKSSVVRIGRRDGMFSSVDCDIGDCRKRYGYVRDGEVGVLLGEH</sequence>
<dbReference type="AlphaFoldDB" id="A0A6A5YE09"/>
<gene>
    <name evidence="2" type="ORF">BDV96DRAFT_655532</name>
</gene>
<evidence type="ECO:0008006" key="4">
    <source>
        <dbReference type="Google" id="ProtNLM"/>
    </source>
</evidence>
<evidence type="ECO:0000313" key="2">
    <source>
        <dbReference type="EMBL" id="KAF2105519.1"/>
    </source>
</evidence>
<keyword evidence="1" id="KW-0812">Transmembrane</keyword>
<feature type="transmembrane region" description="Helical" evidence="1">
    <location>
        <begin position="55"/>
        <end position="80"/>
    </location>
</feature>
<reference evidence="2" key="1">
    <citation type="journal article" date="2020" name="Stud. Mycol.">
        <title>101 Dothideomycetes genomes: a test case for predicting lifestyles and emergence of pathogens.</title>
        <authorList>
            <person name="Haridas S."/>
            <person name="Albert R."/>
            <person name="Binder M."/>
            <person name="Bloem J."/>
            <person name="Labutti K."/>
            <person name="Salamov A."/>
            <person name="Andreopoulos B."/>
            <person name="Baker S."/>
            <person name="Barry K."/>
            <person name="Bills G."/>
            <person name="Bluhm B."/>
            <person name="Cannon C."/>
            <person name="Castanera R."/>
            <person name="Culley D."/>
            <person name="Daum C."/>
            <person name="Ezra D."/>
            <person name="Gonzalez J."/>
            <person name="Henrissat B."/>
            <person name="Kuo A."/>
            <person name="Liang C."/>
            <person name="Lipzen A."/>
            <person name="Lutzoni F."/>
            <person name="Magnuson J."/>
            <person name="Mondo S."/>
            <person name="Nolan M."/>
            <person name="Ohm R."/>
            <person name="Pangilinan J."/>
            <person name="Park H.-J."/>
            <person name="Ramirez L."/>
            <person name="Alfaro M."/>
            <person name="Sun H."/>
            <person name="Tritt A."/>
            <person name="Yoshinaga Y."/>
            <person name="Zwiers L.-H."/>
            <person name="Turgeon B."/>
            <person name="Goodwin S."/>
            <person name="Spatafora J."/>
            <person name="Crous P."/>
            <person name="Grigoriev I."/>
        </authorList>
    </citation>
    <scope>NUCLEOTIDE SEQUENCE</scope>
    <source>
        <strain evidence="2">CBS 627.86</strain>
    </source>
</reference>
<dbReference type="Proteomes" id="UP000799770">
    <property type="component" value="Unassembled WGS sequence"/>
</dbReference>